<evidence type="ECO:0000313" key="1">
    <source>
        <dbReference type="EMBL" id="MCK1790660.1"/>
    </source>
</evidence>
<keyword evidence="2" id="KW-1185">Reference proteome</keyword>
<proteinExistence type="predicted"/>
<name>A0ABT0EY89_9PSED</name>
<organism evidence="1 2">
    <name type="scientific">Pseudomonas violetae</name>
    <dbReference type="NCBI Taxonomy" id="2915813"/>
    <lineage>
        <taxon>Bacteria</taxon>
        <taxon>Pseudomonadati</taxon>
        <taxon>Pseudomonadota</taxon>
        <taxon>Gammaproteobacteria</taxon>
        <taxon>Pseudomonadales</taxon>
        <taxon>Pseudomonadaceae</taxon>
        <taxon>Pseudomonas</taxon>
    </lineage>
</organism>
<reference evidence="1 2" key="1">
    <citation type="submission" date="2022-02" db="EMBL/GenBank/DDBJ databases">
        <title>Comparative genomics of the first Antarctic Pseudomonas spp. capable of biotransforming 2,4,6-Trinitrotoluene.</title>
        <authorList>
            <person name="Cabrera M.A."/>
            <person name="Marquez S.L."/>
            <person name="Perez-Donoso J.M."/>
        </authorList>
    </citation>
    <scope>NUCLEOTIDE SEQUENCE [LARGE SCALE GENOMIC DNA]</scope>
    <source>
        <strain evidence="1 2">TNT19</strain>
    </source>
</reference>
<dbReference type="RefSeq" id="WP_247290717.1">
    <property type="nucleotide sequence ID" value="NZ_JAKNRW010000006.1"/>
</dbReference>
<sequence length="77" mass="8197">MRTQGFAQGMDGVDGAVSGTWMHNAGTVANAATVHTCNRYFSFGNKALFWTGFQGNGLEARVDEGVFLSTSSVTGFR</sequence>
<dbReference type="EMBL" id="JAKNRW010000006">
    <property type="protein sequence ID" value="MCK1790660.1"/>
    <property type="molecule type" value="Genomic_DNA"/>
</dbReference>
<accession>A0ABT0EY89</accession>
<protein>
    <submittedName>
        <fullName evidence="1">Uncharacterized protein</fullName>
    </submittedName>
</protein>
<comment type="caution">
    <text evidence="1">The sequence shown here is derived from an EMBL/GenBank/DDBJ whole genome shotgun (WGS) entry which is preliminary data.</text>
</comment>
<evidence type="ECO:0000313" key="2">
    <source>
        <dbReference type="Proteomes" id="UP001299876"/>
    </source>
</evidence>
<dbReference type="Proteomes" id="UP001299876">
    <property type="component" value="Unassembled WGS sequence"/>
</dbReference>
<gene>
    <name evidence="1" type="ORF">L9059_10760</name>
</gene>